<comment type="caution">
    <text evidence="1">The sequence shown here is derived from an EMBL/GenBank/DDBJ whole genome shotgun (WGS) entry which is preliminary data.</text>
</comment>
<sequence length="194" mass="21297">MRISTVVTFPMLIHLCKLTSKPGVCSLITRQLIPLDKLSSTQLDKHIISWGFIVKPVLFSIFISDLDLGLEGGSQFGDDTELGGGVDSLKDREALQRDLDKLENWATTNHVKFKKGKCWILHLEWGNPGCSHRLGNEMLESSAMERDLGVLVDKLNMSQQCPGSQEGQPCPGGIKHSITSQAREGIVPLCSALV</sequence>
<reference evidence="1" key="1">
    <citation type="submission" date="2019-10" db="EMBL/GenBank/DDBJ databases">
        <authorList>
            <person name="Soares A.E.R."/>
            <person name="Aleixo A."/>
            <person name="Schneider P."/>
            <person name="Miyaki C.Y."/>
            <person name="Schneider M.P."/>
            <person name="Mello C."/>
            <person name="Vasconcelos A.T.R."/>
        </authorList>
    </citation>
    <scope>NUCLEOTIDE SEQUENCE</scope>
    <source>
        <tissue evidence="1">Muscle</tissue>
    </source>
</reference>
<evidence type="ECO:0000313" key="1">
    <source>
        <dbReference type="EMBL" id="KAJ7406072.1"/>
    </source>
</evidence>
<name>A0ABQ9CT95_9PASS</name>
<evidence type="ECO:0008006" key="3">
    <source>
        <dbReference type="Google" id="ProtNLM"/>
    </source>
</evidence>
<gene>
    <name evidence="1" type="ORF">WISP_136184</name>
</gene>
<dbReference type="EMBL" id="WHWB01034678">
    <property type="protein sequence ID" value="KAJ7406072.1"/>
    <property type="molecule type" value="Genomic_DNA"/>
</dbReference>
<protein>
    <recommendedName>
        <fullName evidence="3">Rna-directed dna polymerase from mobile element jockey-like</fullName>
    </recommendedName>
</protein>
<evidence type="ECO:0000313" key="2">
    <source>
        <dbReference type="Proteomes" id="UP001145742"/>
    </source>
</evidence>
<accession>A0ABQ9CT95</accession>
<organism evidence="1 2">
    <name type="scientific">Willisornis vidua</name>
    <name type="common">Xingu scale-backed antbird</name>
    <dbReference type="NCBI Taxonomy" id="1566151"/>
    <lineage>
        <taxon>Eukaryota</taxon>
        <taxon>Metazoa</taxon>
        <taxon>Chordata</taxon>
        <taxon>Craniata</taxon>
        <taxon>Vertebrata</taxon>
        <taxon>Euteleostomi</taxon>
        <taxon>Archelosauria</taxon>
        <taxon>Archosauria</taxon>
        <taxon>Dinosauria</taxon>
        <taxon>Saurischia</taxon>
        <taxon>Theropoda</taxon>
        <taxon>Coelurosauria</taxon>
        <taxon>Aves</taxon>
        <taxon>Neognathae</taxon>
        <taxon>Neoaves</taxon>
        <taxon>Telluraves</taxon>
        <taxon>Australaves</taxon>
        <taxon>Passeriformes</taxon>
        <taxon>Thamnophilidae</taxon>
        <taxon>Willisornis</taxon>
    </lineage>
</organism>
<dbReference type="Proteomes" id="UP001145742">
    <property type="component" value="Unassembled WGS sequence"/>
</dbReference>
<proteinExistence type="predicted"/>
<keyword evidence="2" id="KW-1185">Reference proteome</keyword>
<dbReference type="PANTHER" id="PTHR33332">
    <property type="entry name" value="REVERSE TRANSCRIPTASE DOMAIN-CONTAINING PROTEIN"/>
    <property type="match status" value="1"/>
</dbReference>